<dbReference type="EMBL" id="AP017424">
    <property type="protein sequence ID" value="BAU82443.1"/>
    <property type="molecule type" value="Genomic_DNA"/>
</dbReference>
<protein>
    <submittedName>
        <fullName evidence="1">Uncharacterized protein</fullName>
    </submittedName>
</protein>
<sequence length="139" mass="15023">MSLSRVVLSSGRSITLAQLRMSSTYGGMPAGYPCKRVNDRKVEALRQEAERAFPSWPVHLIPPTRAYPDESGGGFGPVEVMPAVTCVGFFHSAAIAQGCDWSVLAVAWFQAAPVVPSGEDADLGLRGIPWEELARDDEF</sequence>
<organism evidence="1 2">
    <name type="scientific">Streptomyces laurentii</name>
    <dbReference type="NCBI Taxonomy" id="39478"/>
    <lineage>
        <taxon>Bacteria</taxon>
        <taxon>Bacillati</taxon>
        <taxon>Actinomycetota</taxon>
        <taxon>Actinomycetes</taxon>
        <taxon>Kitasatosporales</taxon>
        <taxon>Streptomycetaceae</taxon>
        <taxon>Streptomyces</taxon>
    </lineage>
</organism>
<dbReference type="AlphaFoldDB" id="A0A160NXB3"/>
<accession>A0A160NXB3</accession>
<name>A0A160NXB3_STRLU</name>
<keyword evidence="2" id="KW-1185">Reference proteome</keyword>
<evidence type="ECO:0000313" key="2">
    <source>
        <dbReference type="Proteomes" id="UP000217676"/>
    </source>
</evidence>
<reference evidence="1 2" key="1">
    <citation type="journal article" date="2016" name="Genome Announc.">
        <title>Complete Genome Sequence of Thiostrepton-Producing Streptomyces laurentii ATCC 31255.</title>
        <authorList>
            <person name="Doi K."/>
            <person name="Fujino Y."/>
            <person name="Nagayoshi Y."/>
            <person name="Ohshima T."/>
            <person name="Ogata S."/>
        </authorList>
    </citation>
    <scope>NUCLEOTIDE SEQUENCE [LARGE SCALE GENOMIC DNA]</scope>
    <source>
        <strain evidence="1 2">ATCC 31255</strain>
    </source>
</reference>
<proteinExistence type="predicted"/>
<evidence type="ECO:0000313" key="1">
    <source>
        <dbReference type="EMBL" id="BAU82443.1"/>
    </source>
</evidence>
<dbReference type="KEGG" id="slau:SLA_1504"/>
<gene>
    <name evidence="1" type="ORF">SLA_1504</name>
</gene>
<dbReference type="Proteomes" id="UP000217676">
    <property type="component" value="Chromosome"/>
</dbReference>